<feature type="transmembrane region" description="Helical" evidence="7">
    <location>
        <begin position="117"/>
        <end position="141"/>
    </location>
</feature>
<sequence length="326" mass="36447">MMDSPPADPGDLGRQPIIMGLTWALTSLCVVIVAARVYVRARILHGLLSDDWLMLIATAGQVAFQACLTKSLQWGLGKHDEDLSFTQLVNILKWCSPVEGLWNPVIPARRWNPNIELYLAFFSQSTLTFSDLTYVLFPVLVIWKLNMPNSRKMALSALLSLSLLTMTASILKTVTAETSRGSQNAEYSASLGALWSAIEQSFVIIMGSIPPLRPLVTADWPRLRSLGRRFSEIMTMTTTIRPRWKQPGSNGPDPRSEYYNLDAMSSRKIGQSPASQSDNHSSYQGPTIEHVKRSDNGLDEGNHIRRTDCFSLEYSKYPVPEHAVQY</sequence>
<proteinExistence type="inferred from homology"/>
<feature type="compositionally biased region" description="Polar residues" evidence="6">
    <location>
        <begin position="268"/>
        <end position="285"/>
    </location>
</feature>
<dbReference type="EMBL" id="VFLP01000040">
    <property type="protein sequence ID" value="TRX91997.1"/>
    <property type="molecule type" value="Genomic_DNA"/>
</dbReference>
<dbReference type="Proteomes" id="UP000319160">
    <property type="component" value="Unassembled WGS sequence"/>
</dbReference>
<dbReference type="InterPro" id="IPR052337">
    <property type="entry name" value="SAT4-like"/>
</dbReference>
<dbReference type="InterPro" id="IPR049326">
    <property type="entry name" value="Rhodopsin_dom_fungi"/>
</dbReference>
<evidence type="ECO:0000256" key="4">
    <source>
        <dbReference type="ARBA" id="ARBA00023136"/>
    </source>
</evidence>
<feature type="transmembrane region" description="Helical" evidence="7">
    <location>
        <begin position="20"/>
        <end position="39"/>
    </location>
</feature>
<comment type="similarity">
    <text evidence="5">Belongs to the SAT4 family.</text>
</comment>
<feature type="domain" description="Rhodopsin" evidence="8">
    <location>
        <begin position="35"/>
        <end position="92"/>
    </location>
</feature>
<feature type="domain" description="Rhodopsin" evidence="8">
    <location>
        <begin position="95"/>
        <end position="217"/>
    </location>
</feature>
<evidence type="ECO:0000256" key="5">
    <source>
        <dbReference type="ARBA" id="ARBA00038359"/>
    </source>
</evidence>
<name>A0A553HVN7_9PEZI</name>
<feature type="compositionally biased region" description="Basic and acidic residues" evidence="6">
    <location>
        <begin position="289"/>
        <end position="302"/>
    </location>
</feature>
<keyword evidence="10" id="KW-1185">Reference proteome</keyword>
<evidence type="ECO:0000256" key="3">
    <source>
        <dbReference type="ARBA" id="ARBA00022989"/>
    </source>
</evidence>
<dbReference type="AlphaFoldDB" id="A0A553HVN7"/>
<evidence type="ECO:0000313" key="10">
    <source>
        <dbReference type="Proteomes" id="UP000319160"/>
    </source>
</evidence>
<dbReference type="Pfam" id="PF20684">
    <property type="entry name" value="Fung_rhodopsin"/>
    <property type="match status" value="2"/>
</dbReference>
<dbReference type="STRING" id="2512241.A0A553HVN7"/>
<keyword evidence="2 7" id="KW-0812">Transmembrane</keyword>
<dbReference type="OrthoDB" id="5429740at2759"/>
<evidence type="ECO:0000256" key="2">
    <source>
        <dbReference type="ARBA" id="ARBA00022692"/>
    </source>
</evidence>
<protein>
    <recommendedName>
        <fullName evidence="8">Rhodopsin domain-containing protein</fullName>
    </recommendedName>
</protein>
<keyword evidence="4 7" id="KW-0472">Membrane</keyword>
<feature type="region of interest" description="Disordered" evidence="6">
    <location>
        <begin position="267"/>
        <end position="302"/>
    </location>
</feature>
<gene>
    <name evidence="9" type="ORF">FHL15_007094</name>
</gene>
<feature type="transmembrane region" description="Helical" evidence="7">
    <location>
        <begin position="153"/>
        <end position="171"/>
    </location>
</feature>
<comment type="caution">
    <text evidence="9">The sequence shown here is derived from an EMBL/GenBank/DDBJ whole genome shotgun (WGS) entry which is preliminary data.</text>
</comment>
<evidence type="ECO:0000256" key="7">
    <source>
        <dbReference type="SAM" id="Phobius"/>
    </source>
</evidence>
<evidence type="ECO:0000256" key="1">
    <source>
        <dbReference type="ARBA" id="ARBA00004141"/>
    </source>
</evidence>
<dbReference type="PANTHER" id="PTHR33048:SF155">
    <property type="entry name" value="INTEGRAL MEMBRANE PROTEIN"/>
    <property type="match status" value="1"/>
</dbReference>
<evidence type="ECO:0000256" key="6">
    <source>
        <dbReference type="SAM" id="MobiDB-lite"/>
    </source>
</evidence>
<dbReference type="GO" id="GO:0016020">
    <property type="term" value="C:membrane"/>
    <property type="evidence" value="ECO:0007669"/>
    <property type="project" value="UniProtKB-SubCell"/>
</dbReference>
<evidence type="ECO:0000259" key="8">
    <source>
        <dbReference type="Pfam" id="PF20684"/>
    </source>
</evidence>
<accession>A0A553HVN7</accession>
<reference evidence="10" key="1">
    <citation type="submission" date="2019-06" db="EMBL/GenBank/DDBJ databases">
        <title>Draft genome sequence of the griseofulvin-producing fungus Xylaria cubensis strain G536.</title>
        <authorList>
            <person name="Mead M.E."/>
            <person name="Raja H.A."/>
            <person name="Steenwyk J.L."/>
            <person name="Knowles S.L."/>
            <person name="Oberlies N.H."/>
            <person name="Rokas A."/>
        </authorList>
    </citation>
    <scope>NUCLEOTIDE SEQUENCE [LARGE SCALE GENOMIC DNA]</scope>
    <source>
        <strain evidence="10">G536</strain>
    </source>
</reference>
<organism evidence="9 10">
    <name type="scientific">Xylaria flabelliformis</name>
    <dbReference type="NCBI Taxonomy" id="2512241"/>
    <lineage>
        <taxon>Eukaryota</taxon>
        <taxon>Fungi</taxon>
        <taxon>Dikarya</taxon>
        <taxon>Ascomycota</taxon>
        <taxon>Pezizomycotina</taxon>
        <taxon>Sordariomycetes</taxon>
        <taxon>Xylariomycetidae</taxon>
        <taxon>Xylariales</taxon>
        <taxon>Xylariaceae</taxon>
        <taxon>Xylaria</taxon>
    </lineage>
</organism>
<dbReference type="PANTHER" id="PTHR33048">
    <property type="entry name" value="PTH11-LIKE INTEGRAL MEMBRANE PROTEIN (AFU_ORTHOLOGUE AFUA_5G11245)"/>
    <property type="match status" value="1"/>
</dbReference>
<evidence type="ECO:0000313" key="9">
    <source>
        <dbReference type="EMBL" id="TRX91997.1"/>
    </source>
</evidence>
<comment type="subcellular location">
    <subcellularLocation>
        <location evidence="1">Membrane</location>
        <topology evidence="1">Multi-pass membrane protein</topology>
    </subcellularLocation>
</comment>
<keyword evidence="3 7" id="KW-1133">Transmembrane helix</keyword>